<keyword evidence="2" id="KW-0677">Repeat</keyword>
<dbReference type="SMART" id="SM00320">
    <property type="entry name" value="WD40"/>
    <property type="match status" value="4"/>
</dbReference>
<dbReference type="Gene3D" id="2.130.10.10">
    <property type="entry name" value="YVTN repeat-like/Quinoprotein amine dehydrogenase"/>
    <property type="match status" value="1"/>
</dbReference>
<dbReference type="Proteomes" id="UP000014680">
    <property type="component" value="Unassembled WGS sequence"/>
</dbReference>
<name>A0A0A1U595_ENTIV</name>
<dbReference type="PANTHER" id="PTHR19919">
    <property type="entry name" value="WD REPEAT CONTAINING PROTEIN"/>
    <property type="match status" value="1"/>
</dbReference>
<organism evidence="3 4">
    <name type="scientific">Entamoeba invadens IP1</name>
    <dbReference type="NCBI Taxonomy" id="370355"/>
    <lineage>
        <taxon>Eukaryota</taxon>
        <taxon>Amoebozoa</taxon>
        <taxon>Evosea</taxon>
        <taxon>Archamoebae</taxon>
        <taxon>Mastigamoebida</taxon>
        <taxon>Entamoebidae</taxon>
        <taxon>Entamoeba</taxon>
    </lineage>
</organism>
<dbReference type="InterPro" id="IPR001680">
    <property type="entry name" value="WD40_rpt"/>
</dbReference>
<dbReference type="InterPro" id="IPR015943">
    <property type="entry name" value="WD40/YVTN_repeat-like_dom_sf"/>
</dbReference>
<dbReference type="OMA" id="NSNWIAA"/>
<evidence type="ECO:0000256" key="2">
    <source>
        <dbReference type="ARBA" id="ARBA00022737"/>
    </source>
</evidence>
<dbReference type="InterPro" id="IPR036322">
    <property type="entry name" value="WD40_repeat_dom_sf"/>
</dbReference>
<dbReference type="RefSeq" id="XP_004256251.1">
    <property type="nucleotide sequence ID" value="XM_004256203.1"/>
</dbReference>
<reference evidence="3 4" key="1">
    <citation type="submission" date="2012-10" db="EMBL/GenBank/DDBJ databases">
        <authorList>
            <person name="Zafar N."/>
            <person name="Inman J."/>
            <person name="Hall N."/>
            <person name="Lorenzi H."/>
            <person name="Caler E."/>
        </authorList>
    </citation>
    <scope>NUCLEOTIDE SEQUENCE [LARGE SCALE GENOMIC DNA]</scope>
    <source>
        <strain evidence="3 4">IP1</strain>
    </source>
</reference>
<dbReference type="KEGG" id="eiv:EIN_391350"/>
<dbReference type="AlphaFoldDB" id="A0A0A1U595"/>
<dbReference type="OrthoDB" id="24670at2759"/>
<dbReference type="InterPro" id="IPR045159">
    <property type="entry name" value="DCAF7-like"/>
</dbReference>
<dbReference type="SUPFAM" id="SSF50978">
    <property type="entry name" value="WD40 repeat-like"/>
    <property type="match status" value="1"/>
</dbReference>
<keyword evidence="1" id="KW-0853">WD repeat</keyword>
<dbReference type="GeneID" id="14888411"/>
<dbReference type="VEuPathDB" id="AmoebaDB:EIN_391350"/>
<evidence type="ECO:0000313" key="4">
    <source>
        <dbReference type="Proteomes" id="UP000014680"/>
    </source>
</evidence>
<protein>
    <submittedName>
        <fullName evidence="3">Protein TRANSPARENT TESTA GLABRA, putative</fullName>
    </submittedName>
</protein>
<keyword evidence="4" id="KW-1185">Reference proteome</keyword>
<proteinExistence type="predicted"/>
<dbReference type="EMBL" id="KB206629">
    <property type="protein sequence ID" value="ELP89480.1"/>
    <property type="molecule type" value="Genomic_DNA"/>
</dbReference>
<gene>
    <name evidence="3" type="ORF">EIN_391350</name>
</gene>
<accession>A0A0A1U595</accession>
<evidence type="ECO:0000256" key="1">
    <source>
        <dbReference type="ARBA" id="ARBA00022574"/>
    </source>
</evidence>
<evidence type="ECO:0000313" key="3">
    <source>
        <dbReference type="EMBL" id="ELP89480.1"/>
    </source>
</evidence>
<sequence length="323" mass="36700">MRVVNPKQNHVSFTSPSLVINAIWSNNPQNPFRSIFSTFSDTYTSHLHLIDFNTQTQTLTKIASVAPADLPFTPTSIHFTPKPTQCTDTFMVSGDALKLFSISRTNDILLLSTFNSQFNEFPSCGLDWSKVNPDLVATWYLNNTTSVWSVEQNKQICAFHQHFAINDMRYSPDSPDVFLLACNSGTLQINDIRFNKPATLLEIKEQEDLMQVKWSYCDSTKIATFSDVGDRIYIHDMRKPKEAFTHLKIQDNVVNSIEWSSKSADQLCIATARDKVLIWNINPGNNVLSDFTSQGEVNDVSWSNVNLEWICTCIESTVHYLHI</sequence>